<dbReference type="Proteomes" id="UP000600918">
    <property type="component" value="Unassembled WGS sequence"/>
</dbReference>
<proteinExistence type="predicted"/>
<evidence type="ECO:0000256" key="1">
    <source>
        <dbReference type="SAM" id="MobiDB-lite"/>
    </source>
</evidence>
<keyword evidence="3" id="KW-1185">Reference proteome</keyword>
<name>A0A834KCG8_VESPE</name>
<comment type="caution">
    <text evidence="2">The sequence shown here is derived from an EMBL/GenBank/DDBJ whole genome shotgun (WGS) entry which is preliminary data.</text>
</comment>
<gene>
    <name evidence="2" type="ORF">H0235_014831</name>
</gene>
<evidence type="ECO:0000313" key="2">
    <source>
        <dbReference type="EMBL" id="KAF7404137.1"/>
    </source>
</evidence>
<reference evidence="2" key="1">
    <citation type="journal article" date="2020" name="G3 (Bethesda)">
        <title>High-Quality Assemblies for Three Invasive Social Wasps from the &lt;i&gt;Vespula&lt;/i&gt; Genus.</title>
        <authorList>
            <person name="Harrop T.W.R."/>
            <person name="Guhlin J."/>
            <person name="McLaughlin G.M."/>
            <person name="Permina E."/>
            <person name="Stockwell P."/>
            <person name="Gilligan J."/>
            <person name="Le Lec M.F."/>
            <person name="Gruber M.A.M."/>
            <person name="Quinn O."/>
            <person name="Lovegrove M."/>
            <person name="Duncan E.J."/>
            <person name="Remnant E.J."/>
            <person name="Van Eeckhoven J."/>
            <person name="Graham B."/>
            <person name="Knapp R.A."/>
            <person name="Langford K.W."/>
            <person name="Kronenberg Z."/>
            <person name="Press M.O."/>
            <person name="Eacker S.M."/>
            <person name="Wilson-Rankin E.E."/>
            <person name="Purcell J."/>
            <person name="Lester P.J."/>
            <person name="Dearden P.K."/>
        </authorList>
    </citation>
    <scope>NUCLEOTIDE SEQUENCE</scope>
    <source>
        <strain evidence="2">Volc-1</strain>
    </source>
</reference>
<feature type="region of interest" description="Disordered" evidence="1">
    <location>
        <begin position="1"/>
        <end position="40"/>
    </location>
</feature>
<dbReference type="AlphaFoldDB" id="A0A834KCG8"/>
<protein>
    <submittedName>
        <fullName evidence="2">Uncharacterized protein</fullName>
    </submittedName>
</protein>
<dbReference type="EMBL" id="JACSDY010000016">
    <property type="protein sequence ID" value="KAF7404137.1"/>
    <property type="molecule type" value="Genomic_DNA"/>
</dbReference>
<sequence>MHDMMNEAEEDEDEDEDENEEEEEEEEKGDTLENGDEALTVIPQRRDEICTPVYLRVHSATVLLEQAARCTELQRVRYDGQCVLRRAAWLYLSRSRENMSVAFEK</sequence>
<feature type="compositionally biased region" description="Acidic residues" evidence="1">
    <location>
        <begin position="1"/>
        <end position="36"/>
    </location>
</feature>
<organism evidence="2 3">
    <name type="scientific">Vespula pensylvanica</name>
    <name type="common">Western yellow jacket</name>
    <name type="synonym">Wasp</name>
    <dbReference type="NCBI Taxonomy" id="30213"/>
    <lineage>
        <taxon>Eukaryota</taxon>
        <taxon>Metazoa</taxon>
        <taxon>Ecdysozoa</taxon>
        <taxon>Arthropoda</taxon>
        <taxon>Hexapoda</taxon>
        <taxon>Insecta</taxon>
        <taxon>Pterygota</taxon>
        <taxon>Neoptera</taxon>
        <taxon>Endopterygota</taxon>
        <taxon>Hymenoptera</taxon>
        <taxon>Apocrita</taxon>
        <taxon>Aculeata</taxon>
        <taxon>Vespoidea</taxon>
        <taxon>Vespidae</taxon>
        <taxon>Vespinae</taxon>
        <taxon>Vespula</taxon>
    </lineage>
</organism>
<evidence type="ECO:0000313" key="3">
    <source>
        <dbReference type="Proteomes" id="UP000600918"/>
    </source>
</evidence>
<accession>A0A834KCG8</accession>